<dbReference type="Proteomes" id="UP001165121">
    <property type="component" value="Unassembled WGS sequence"/>
</dbReference>
<keyword evidence="3" id="KW-1185">Reference proteome</keyword>
<keyword evidence="1" id="KW-0472">Membrane</keyword>
<keyword evidence="1" id="KW-1133">Transmembrane helix</keyword>
<comment type="caution">
    <text evidence="2">The sequence shown here is derived from an EMBL/GenBank/DDBJ whole genome shotgun (WGS) entry which is preliminary data.</text>
</comment>
<accession>A0A9W6X2U8</accession>
<sequence>MRRAFRDCDEWEYAAIVKFAPPPSCSVSSTSATGAGTSAVGGVPSVQQVATSSVTMSAPPMMATVMTAHSSQAGPGGGLAGGHVAGAGGDTAGVSGGYVAGAGGQVAGVAPGVGVSGFSLAGPAPGANVWPAAGVGALGAGVAPSSGIGLSGGVARVGMQVAGGAGAYGAGVPQFGLVEQHPGVGGLTSMKLDISHKPPVMEVLIYTVCSFVLFLPALAVGMSWMVLIALIPKG</sequence>
<keyword evidence="1" id="KW-0812">Transmembrane</keyword>
<evidence type="ECO:0000256" key="1">
    <source>
        <dbReference type="SAM" id="Phobius"/>
    </source>
</evidence>
<dbReference type="AlphaFoldDB" id="A0A9W6X2U8"/>
<reference evidence="2" key="1">
    <citation type="submission" date="2023-04" db="EMBL/GenBank/DDBJ databases">
        <title>Phytophthora fragariaefolia NBRC 109709.</title>
        <authorList>
            <person name="Ichikawa N."/>
            <person name="Sato H."/>
            <person name="Tonouchi N."/>
        </authorList>
    </citation>
    <scope>NUCLEOTIDE SEQUENCE</scope>
    <source>
        <strain evidence="2">NBRC 109709</strain>
    </source>
</reference>
<name>A0A9W6X2U8_9STRA</name>
<proteinExistence type="predicted"/>
<organism evidence="2 3">
    <name type="scientific">Phytophthora fragariaefolia</name>
    <dbReference type="NCBI Taxonomy" id="1490495"/>
    <lineage>
        <taxon>Eukaryota</taxon>
        <taxon>Sar</taxon>
        <taxon>Stramenopiles</taxon>
        <taxon>Oomycota</taxon>
        <taxon>Peronosporomycetes</taxon>
        <taxon>Peronosporales</taxon>
        <taxon>Peronosporaceae</taxon>
        <taxon>Phytophthora</taxon>
    </lineage>
</organism>
<gene>
    <name evidence="2" type="ORF">Pfra01_000602000</name>
</gene>
<evidence type="ECO:0000313" key="2">
    <source>
        <dbReference type="EMBL" id="GMF28762.1"/>
    </source>
</evidence>
<protein>
    <submittedName>
        <fullName evidence="2">Unnamed protein product</fullName>
    </submittedName>
</protein>
<evidence type="ECO:0000313" key="3">
    <source>
        <dbReference type="Proteomes" id="UP001165121"/>
    </source>
</evidence>
<dbReference type="EMBL" id="BSXT01000497">
    <property type="protein sequence ID" value="GMF28762.1"/>
    <property type="molecule type" value="Genomic_DNA"/>
</dbReference>
<feature type="transmembrane region" description="Helical" evidence="1">
    <location>
        <begin position="203"/>
        <end position="231"/>
    </location>
</feature>